<dbReference type="SUPFAM" id="SSF103473">
    <property type="entry name" value="MFS general substrate transporter"/>
    <property type="match status" value="1"/>
</dbReference>
<dbReference type="InterPro" id="IPR020846">
    <property type="entry name" value="MFS_dom"/>
</dbReference>
<evidence type="ECO:0000256" key="6">
    <source>
        <dbReference type="ARBA" id="ARBA00022989"/>
    </source>
</evidence>
<evidence type="ECO:0000256" key="2">
    <source>
        <dbReference type="ARBA" id="ARBA00007520"/>
    </source>
</evidence>
<feature type="transmembrane region" description="Helical" evidence="9">
    <location>
        <begin position="107"/>
        <end position="128"/>
    </location>
</feature>
<feature type="region of interest" description="Disordered" evidence="8">
    <location>
        <begin position="507"/>
        <end position="538"/>
    </location>
</feature>
<comment type="similarity">
    <text evidence="2">Belongs to the major facilitator superfamily. TCR/Tet family.</text>
</comment>
<dbReference type="AlphaFoldDB" id="D1A447"/>
<evidence type="ECO:0000256" key="9">
    <source>
        <dbReference type="SAM" id="Phobius"/>
    </source>
</evidence>
<feature type="compositionally biased region" description="Low complexity" evidence="8">
    <location>
        <begin position="517"/>
        <end position="532"/>
    </location>
</feature>
<proteinExistence type="inferred from homology"/>
<dbReference type="RefSeq" id="WP_012854704.1">
    <property type="nucleotide sequence ID" value="NC_013510.1"/>
</dbReference>
<evidence type="ECO:0000256" key="1">
    <source>
        <dbReference type="ARBA" id="ARBA00004651"/>
    </source>
</evidence>
<dbReference type="Gene3D" id="1.20.1250.20">
    <property type="entry name" value="MFS general substrate transporter like domains"/>
    <property type="match status" value="1"/>
</dbReference>
<keyword evidence="4" id="KW-1003">Cell membrane</keyword>
<feature type="domain" description="Major facilitator superfamily (MFS) profile" evidence="10">
    <location>
        <begin position="17"/>
        <end position="503"/>
    </location>
</feature>
<dbReference type="HOGENOM" id="CLU_000960_22_3_11"/>
<dbReference type="PANTHER" id="PTHR23501">
    <property type="entry name" value="MAJOR FACILITATOR SUPERFAMILY"/>
    <property type="match status" value="1"/>
</dbReference>
<dbReference type="Pfam" id="PF07690">
    <property type="entry name" value="MFS_1"/>
    <property type="match status" value="1"/>
</dbReference>
<dbReference type="CDD" id="cd17502">
    <property type="entry name" value="MFS_Azr1_MDR_like"/>
    <property type="match status" value="1"/>
</dbReference>
<keyword evidence="3" id="KW-0813">Transport</keyword>
<protein>
    <submittedName>
        <fullName evidence="11">Major facilitator superfamily MFS_1</fullName>
    </submittedName>
</protein>
<evidence type="ECO:0000256" key="5">
    <source>
        <dbReference type="ARBA" id="ARBA00022692"/>
    </source>
</evidence>
<dbReference type="PROSITE" id="PS50850">
    <property type="entry name" value="MFS"/>
    <property type="match status" value="1"/>
</dbReference>
<organism evidence="11 12">
    <name type="scientific">Thermomonospora curvata (strain ATCC 19995 / DSM 43183 / JCM 3096 / KCTC 9072 / NBRC 15933 / NCIMB 10081 / Henssen B9)</name>
    <dbReference type="NCBI Taxonomy" id="471852"/>
    <lineage>
        <taxon>Bacteria</taxon>
        <taxon>Bacillati</taxon>
        <taxon>Actinomycetota</taxon>
        <taxon>Actinomycetes</taxon>
        <taxon>Streptosporangiales</taxon>
        <taxon>Thermomonosporaceae</taxon>
        <taxon>Thermomonospora</taxon>
    </lineage>
</organism>
<keyword evidence="7 9" id="KW-0472">Membrane</keyword>
<keyword evidence="6 9" id="KW-1133">Transmembrane helix</keyword>
<reference evidence="11 12" key="1">
    <citation type="journal article" date="2011" name="Stand. Genomic Sci.">
        <title>Complete genome sequence of Thermomonospora curvata type strain (B9).</title>
        <authorList>
            <person name="Chertkov O."/>
            <person name="Sikorski J."/>
            <person name="Nolan M."/>
            <person name="Lapidus A."/>
            <person name="Lucas S."/>
            <person name="Del Rio T.G."/>
            <person name="Tice H."/>
            <person name="Cheng J.F."/>
            <person name="Goodwin L."/>
            <person name="Pitluck S."/>
            <person name="Liolios K."/>
            <person name="Ivanova N."/>
            <person name="Mavromatis K."/>
            <person name="Mikhailova N."/>
            <person name="Ovchinnikova G."/>
            <person name="Pati A."/>
            <person name="Chen A."/>
            <person name="Palaniappan K."/>
            <person name="Djao O.D."/>
            <person name="Land M."/>
            <person name="Hauser L."/>
            <person name="Chang Y.J."/>
            <person name="Jeffries C.D."/>
            <person name="Brettin T."/>
            <person name="Han C."/>
            <person name="Detter J.C."/>
            <person name="Rohde M."/>
            <person name="Goker M."/>
            <person name="Woyke T."/>
            <person name="Bristow J."/>
            <person name="Eisen J.A."/>
            <person name="Markowitz V."/>
            <person name="Hugenholtz P."/>
            <person name="Klenk H.P."/>
            <person name="Kyrpides N.C."/>
        </authorList>
    </citation>
    <scope>NUCLEOTIDE SEQUENCE [LARGE SCALE GENOMIC DNA]</scope>
    <source>
        <strain evidence="12">ATCC 19995 / DSM 43183 / JCM 3096 / KCTC 9072 / NBRC 15933 / NCIMB 10081 / Henssen B9</strain>
    </source>
</reference>
<dbReference type="OrthoDB" id="4082704at2"/>
<evidence type="ECO:0000259" key="10">
    <source>
        <dbReference type="PROSITE" id="PS50850"/>
    </source>
</evidence>
<dbReference type="Proteomes" id="UP000001918">
    <property type="component" value="Chromosome"/>
</dbReference>
<dbReference type="FunFam" id="1.20.1720.10:FF:000004">
    <property type="entry name" value="EmrB/QacA family drug resistance transporter"/>
    <property type="match status" value="1"/>
</dbReference>
<dbReference type="InterPro" id="IPR036259">
    <property type="entry name" value="MFS_trans_sf"/>
</dbReference>
<feature type="transmembrane region" description="Helical" evidence="9">
    <location>
        <begin position="21"/>
        <end position="39"/>
    </location>
</feature>
<feature type="transmembrane region" description="Helical" evidence="9">
    <location>
        <begin position="140"/>
        <end position="163"/>
    </location>
</feature>
<evidence type="ECO:0000313" key="11">
    <source>
        <dbReference type="EMBL" id="ACY99921.1"/>
    </source>
</evidence>
<evidence type="ECO:0000256" key="4">
    <source>
        <dbReference type="ARBA" id="ARBA00022475"/>
    </source>
</evidence>
<evidence type="ECO:0000256" key="8">
    <source>
        <dbReference type="SAM" id="MobiDB-lite"/>
    </source>
</evidence>
<dbReference type="GO" id="GO:0005886">
    <property type="term" value="C:plasma membrane"/>
    <property type="evidence" value="ECO:0007669"/>
    <property type="project" value="UniProtKB-SubCell"/>
</dbReference>
<keyword evidence="12" id="KW-1185">Reference proteome</keyword>
<feature type="transmembrane region" description="Helical" evidence="9">
    <location>
        <begin position="341"/>
        <end position="361"/>
    </location>
</feature>
<gene>
    <name evidence="11" type="ordered locus">Tcur_4394</name>
</gene>
<feature type="transmembrane region" description="Helical" evidence="9">
    <location>
        <begin position="51"/>
        <end position="70"/>
    </location>
</feature>
<feature type="transmembrane region" description="Helical" evidence="9">
    <location>
        <begin position="169"/>
        <end position="187"/>
    </location>
</feature>
<accession>D1A447</accession>
<dbReference type="EMBL" id="CP001738">
    <property type="protein sequence ID" value="ACY99921.1"/>
    <property type="molecule type" value="Genomic_DNA"/>
</dbReference>
<keyword evidence="5 9" id="KW-0812">Transmembrane</keyword>
<sequence>MGHGAAGGYTHRQVLKILSGLLMAMITAVISTSVTTIALPTIMGELGGQEQLAWVASAPLLAMTASTPLWGRLSDIFGRKRMYQTALLLFTASSIAAGLSQNVGQLIAFRALQGMGAGGAMALTQVILGDIVEPRQRGRYSGYLGAAYGLSTVTAPLLGGFLVDAPRLGWRWCFFVTVPLALAALAITQWTLHRPPRETGRARPKIDWAGAVTITGAASTALIVLSLGGKEFPWNSPWTYGLTALTLVLLGAAVAAERRAAAPILPPRLFADRTFVLASAASLMVGVGMFGVMTYLPQYLQVVQGMTPTVSGLLALPMTIGVLLGSTVSGQVAARTGRWKMFPVTGTALLAAGMFLLSRLQVDSGPVAVGIGCGTAGLGLGMTMTMLVLATQNAADRADMAAATSGVTFFRSMGGAVGVAALGAVLTARLTAALTERLRAARLPVPERVGTGLGTPEEIHALPEPLRGLLLASFTEAVQAAFLVGVPIALAGLAAALALKELPLRTSSAPAEDRRPPAAAAPPADAGRAAGAVSHRRT</sequence>
<dbReference type="GO" id="GO:0022857">
    <property type="term" value="F:transmembrane transporter activity"/>
    <property type="evidence" value="ECO:0007669"/>
    <property type="project" value="InterPro"/>
</dbReference>
<feature type="transmembrane region" description="Helical" evidence="9">
    <location>
        <begin position="367"/>
        <end position="389"/>
    </location>
</feature>
<feature type="transmembrane region" description="Helical" evidence="9">
    <location>
        <begin position="275"/>
        <end position="296"/>
    </location>
</feature>
<feature type="transmembrane region" description="Helical" evidence="9">
    <location>
        <begin position="477"/>
        <end position="499"/>
    </location>
</feature>
<feature type="transmembrane region" description="Helical" evidence="9">
    <location>
        <begin position="208"/>
        <end position="226"/>
    </location>
</feature>
<dbReference type="InterPro" id="IPR011701">
    <property type="entry name" value="MFS"/>
</dbReference>
<feature type="transmembrane region" description="Helical" evidence="9">
    <location>
        <begin position="308"/>
        <end position="329"/>
    </location>
</feature>
<feature type="transmembrane region" description="Helical" evidence="9">
    <location>
        <begin position="82"/>
        <end position="101"/>
    </location>
</feature>
<evidence type="ECO:0000256" key="3">
    <source>
        <dbReference type="ARBA" id="ARBA00022448"/>
    </source>
</evidence>
<evidence type="ECO:0000256" key="7">
    <source>
        <dbReference type="ARBA" id="ARBA00023136"/>
    </source>
</evidence>
<dbReference type="PANTHER" id="PTHR23501:SF197">
    <property type="entry name" value="COMD"/>
    <property type="match status" value="1"/>
</dbReference>
<name>D1A447_THECD</name>
<dbReference type="PRINTS" id="PR01036">
    <property type="entry name" value="TCRTETB"/>
</dbReference>
<evidence type="ECO:0000313" key="12">
    <source>
        <dbReference type="Proteomes" id="UP000001918"/>
    </source>
</evidence>
<feature type="transmembrane region" description="Helical" evidence="9">
    <location>
        <begin position="238"/>
        <end position="255"/>
    </location>
</feature>
<feature type="transmembrane region" description="Helical" evidence="9">
    <location>
        <begin position="409"/>
        <end position="428"/>
    </location>
</feature>
<comment type="subcellular location">
    <subcellularLocation>
        <location evidence="1">Cell membrane</location>
        <topology evidence="1">Multi-pass membrane protein</topology>
    </subcellularLocation>
</comment>
<dbReference type="eggNOG" id="COG0477">
    <property type="taxonomic scope" value="Bacteria"/>
</dbReference>
<dbReference type="KEGG" id="tcu:Tcur_4394"/>
<dbReference type="Gene3D" id="1.20.1720.10">
    <property type="entry name" value="Multidrug resistance protein D"/>
    <property type="match status" value="1"/>
</dbReference>